<dbReference type="SUPFAM" id="SSF53756">
    <property type="entry name" value="UDP-Glycosyltransferase/glycogen phosphorylase"/>
    <property type="match status" value="1"/>
</dbReference>
<dbReference type="STRING" id="1137280.D777_01053"/>
<evidence type="ECO:0000256" key="5">
    <source>
        <dbReference type="ARBA" id="ARBA00023056"/>
    </source>
</evidence>
<dbReference type="HAMAP" id="MF_00484">
    <property type="entry name" value="Glycogen_synth"/>
    <property type="match status" value="1"/>
</dbReference>
<evidence type="ECO:0000256" key="6">
    <source>
        <dbReference type="HAMAP-Rule" id="MF_00484"/>
    </source>
</evidence>
<dbReference type="NCBIfam" id="NF001899">
    <property type="entry name" value="PRK00654.1-2"/>
    <property type="match status" value="1"/>
</dbReference>
<dbReference type="Proteomes" id="UP000035057">
    <property type="component" value="Unassembled WGS sequence"/>
</dbReference>
<dbReference type="GO" id="GO:0009011">
    <property type="term" value="F:alpha-1,4-glucan glucosyltransferase (ADP-glucose donor) activity"/>
    <property type="evidence" value="ECO:0007669"/>
    <property type="project" value="UniProtKB-UniRule"/>
</dbReference>
<dbReference type="InterPro" id="IPR011835">
    <property type="entry name" value="GS/SS"/>
</dbReference>
<sequence>MIRVLFATSEVFPLVKTGGLADVSASLPEALCRQGYDVNILLPGYPKALSAARDAGSRRQGRFSIGQYDVSLWRTRLPGTAVTLWLVDCPSLFQREGNPYQNDEGEDWWDNAHRYHLFARVGVMMALGQAGIRWVPDVVHCNDWQTGLIPAYLSHYRSRPATVFTVHNLAYQGLFSHETFRALGLPDSLWQFDQLEFHGQLSFIKGGLVFSDRVTTVSPSYADEIRRADHGYGLDGLLQHRSHALVGILNGIDTRLWNPENDEHLEFHYGQDHLKDKVQCQTRLRQQLGLEVDGAPLIGFVGRLVEQKGIDWLLEVIPPLLKRGCQFALLGSGEDSYQEALGELARAWPGQFSLTLGYDEALAHRITAGADLFVMPSRFEPCGLNQMYSLRYGTVPIVHAVGGLRDTVFDPEDCKSAEANGFCFREAEASALLHAIERALDLMGNRKAWRRLQENGMAGDYSWKKSARLYGELYQDILKEREQLAEDP</sequence>
<organism evidence="8 9">
    <name type="scientific">Marinobacter nitratireducens</name>
    <dbReference type="NCBI Taxonomy" id="1137280"/>
    <lineage>
        <taxon>Bacteria</taxon>
        <taxon>Pseudomonadati</taxon>
        <taxon>Pseudomonadota</taxon>
        <taxon>Gammaproteobacteria</taxon>
        <taxon>Pseudomonadales</taxon>
        <taxon>Marinobacteraceae</taxon>
        <taxon>Marinobacter</taxon>
    </lineage>
</organism>
<evidence type="ECO:0000313" key="9">
    <source>
        <dbReference type="Proteomes" id="UP000035057"/>
    </source>
</evidence>
<dbReference type="AlphaFoldDB" id="A0A072N3W1"/>
<keyword evidence="4 6" id="KW-0808">Transferase</keyword>
<name>A0A072N3W1_9GAMM</name>
<evidence type="ECO:0000259" key="7">
    <source>
        <dbReference type="Pfam" id="PF08323"/>
    </source>
</evidence>
<evidence type="ECO:0000256" key="1">
    <source>
        <dbReference type="ARBA" id="ARBA00001478"/>
    </source>
</evidence>
<evidence type="ECO:0000256" key="4">
    <source>
        <dbReference type="ARBA" id="ARBA00022679"/>
    </source>
</evidence>
<dbReference type="Pfam" id="PF08323">
    <property type="entry name" value="Glyco_transf_5"/>
    <property type="match status" value="1"/>
</dbReference>
<dbReference type="PATRIC" id="fig|1137280.3.peg.869"/>
<dbReference type="OrthoDB" id="9808590at2"/>
<evidence type="ECO:0000256" key="3">
    <source>
        <dbReference type="ARBA" id="ARBA00022676"/>
    </source>
</evidence>
<comment type="caution">
    <text evidence="8">The sequence shown here is derived from an EMBL/GenBank/DDBJ whole genome shotgun (WGS) entry which is preliminary data.</text>
</comment>
<evidence type="ECO:0000256" key="2">
    <source>
        <dbReference type="ARBA" id="ARBA00010281"/>
    </source>
</evidence>
<comment type="function">
    <text evidence="6">Synthesizes alpha-1,4-glucan chains using ADP-glucose.</text>
</comment>
<keyword evidence="3 6" id="KW-0328">Glycosyltransferase</keyword>
<feature type="binding site" evidence="6">
    <location>
        <position position="16"/>
    </location>
    <ligand>
        <name>ADP-alpha-D-glucose</name>
        <dbReference type="ChEBI" id="CHEBI:57498"/>
    </ligand>
</feature>
<dbReference type="EMBL" id="ANIE01000003">
    <property type="protein sequence ID" value="KEF32419.1"/>
    <property type="molecule type" value="Genomic_DNA"/>
</dbReference>
<dbReference type="PANTHER" id="PTHR45825">
    <property type="entry name" value="GRANULE-BOUND STARCH SYNTHASE 1, CHLOROPLASTIC/AMYLOPLASTIC"/>
    <property type="match status" value="1"/>
</dbReference>
<gene>
    <name evidence="6" type="primary">glgA</name>
    <name evidence="8" type="ORF">D777_01053</name>
</gene>
<dbReference type="Pfam" id="PF13692">
    <property type="entry name" value="Glyco_trans_1_4"/>
    <property type="match status" value="1"/>
</dbReference>
<reference evidence="8 9" key="1">
    <citation type="submission" date="2012-12" db="EMBL/GenBank/DDBJ databases">
        <title>Genome assembly of Marinobacter sp. AK21.</title>
        <authorList>
            <person name="Khatri I."/>
            <person name="Kumar R."/>
            <person name="Vaidya B."/>
            <person name="Subramanian S."/>
            <person name="Pinnaka A."/>
        </authorList>
    </citation>
    <scope>NUCLEOTIDE SEQUENCE [LARGE SCALE GENOMIC DNA]</scope>
    <source>
        <strain evidence="8 9">AK21</strain>
    </source>
</reference>
<comment type="similarity">
    <text evidence="2 6">Belongs to the glycosyltransferase 1 family. Bacterial/plant glycogen synthase subfamily.</text>
</comment>
<dbReference type="InterPro" id="IPR013534">
    <property type="entry name" value="Starch_synth_cat_dom"/>
</dbReference>
<dbReference type="CDD" id="cd03791">
    <property type="entry name" value="GT5_Glycogen_synthase_DULL1-like"/>
    <property type="match status" value="1"/>
</dbReference>
<dbReference type="GO" id="GO:0005978">
    <property type="term" value="P:glycogen biosynthetic process"/>
    <property type="evidence" value="ECO:0007669"/>
    <property type="project" value="UniProtKB-UniRule"/>
</dbReference>
<feature type="domain" description="Starch synthase catalytic" evidence="7">
    <location>
        <begin position="3"/>
        <end position="240"/>
    </location>
</feature>
<dbReference type="NCBIfam" id="TIGR02095">
    <property type="entry name" value="glgA"/>
    <property type="match status" value="1"/>
</dbReference>
<keyword evidence="9" id="KW-1185">Reference proteome</keyword>
<dbReference type="RefSeq" id="WP_036129033.1">
    <property type="nucleotide sequence ID" value="NZ_ANIE01000003.1"/>
</dbReference>
<dbReference type="Gene3D" id="3.40.50.2000">
    <property type="entry name" value="Glycogen Phosphorylase B"/>
    <property type="match status" value="2"/>
</dbReference>
<protein>
    <recommendedName>
        <fullName evidence="6">Glycogen synthase</fullName>
        <ecNumber evidence="6">2.4.1.21</ecNumber>
    </recommendedName>
    <alternativeName>
        <fullName evidence="6">Starch [bacterial glycogen] synthase</fullName>
    </alternativeName>
</protein>
<dbReference type="GO" id="GO:0004373">
    <property type="term" value="F:alpha-1,4-glucan glucosyltransferase (UDP-glucose donor) activity"/>
    <property type="evidence" value="ECO:0007669"/>
    <property type="project" value="InterPro"/>
</dbReference>
<accession>A0A072N3W1</accession>
<dbReference type="EC" id="2.4.1.21" evidence="6"/>
<comment type="catalytic activity">
    <reaction evidence="1 6">
        <text>[(1-&gt;4)-alpha-D-glucosyl](n) + ADP-alpha-D-glucose = [(1-&gt;4)-alpha-D-glucosyl](n+1) + ADP + H(+)</text>
        <dbReference type="Rhea" id="RHEA:18189"/>
        <dbReference type="Rhea" id="RHEA-COMP:9584"/>
        <dbReference type="Rhea" id="RHEA-COMP:9587"/>
        <dbReference type="ChEBI" id="CHEBI:15378"/>
        <dbReference type="ChEBI" id="CHEBI:15444"/>
        <dbReference type="ChEBI" id="CHEBI:57498"/>
        <dbReference type="ChEBI" id="CHEBI:456216"/>
        <dbReference type="EC" id="2.4.1.21"/>
    </reaction>
</comment>
<dbReference type="PANTHER" id="PTHR45825:SF11">
    <property type="entry name" value="ALPHA AMYLASE DOMAIN-CONTAINING PROTEIN"/>
    <property type="match status" value="1"/>
</dbReference>
<comment type="pathway">
    <text evidence="6">Glycan biosynthesis; glycogen biosynthesis.</text>
</comment>
<evidence type="ECO:0000313" key="8">
    <source>
        <dbReference type="EMBL" id="KEF32419.1"/>
    </source>
</evidence>
<proteinExistence type="inferred from homology"/>
<keyword evidence="5 6" id="KW-0320">Glycogen biosynthesis</keyword>
<dbReference type="UniPathway" id="UPA00164"/>